<reference evidence="1" key="2">
    <citation type="submission" date="2022-06" db="UniProtKB">
        <authorList>
            <consortium name="EnsemblMetazoa"/>
        </authorList>
    </citation>
    <scope>IDENTIFICATION</scope>
    <source>
        <strain evidence="1">PS312</strain>
    </source>
</reference>
<evidence type="ECO:0000313" key="1">
    <source>
        <dbReference type="EnsemblMetazoa" id="PPA29089.1"/>
    </source>
</evidence>
<dbReference type="AlphaFoldDB" id="A0A2A6C1N7"/>
<sequence length="82" mass="9024">MKLLFPILLLAALAIAYSPEDTSTTSSTTTIKTRAGMYEKFWESKTILALMEVMDAILATATDAVKKEMAFDHSQLPTVKPN</sequence>
<gene>
    <name evidence="1" type="primary">WBGene00118643</name>
</gene>
<reference evidence="2" key="1">
    <citation type="journal article" date="2008" name="Nat. Genet.">
        <title>The Pristionchus pacificus genome provides a unique perspective on nematode lifestyle and parasitism.</title>
        <authorList>
            <person name="Dieterich C."/>
            <person name="Clifton S.W."/>
            <person name="Schuster L.N."/>
            <person name="Chinwalla A."/>
            <person name="Delehaunty K."/>
            <person name="Dinkelacker I."/>
            <person name="Fulton L."/>
            <person name="Fulton R."/>
            <person name="Godfrey J."/>
            <person name="Minx P."/>
            <person name="Mitreva M."/>
            <person name="Roeseler W."/>
            <person name="Tian H."/>
            <person name="Witte H."/>
            <person name="Yang S.P."/>
            <person name="Wilson R.K."/>
            <person name="Sommer R.J."/>
        </authorList>
    </citation>
    <scope>NUCLEOTIDE SEQUENCE [LARGE SCALE GENOMIC DNA]</scope>
    <source>
        <strain evidence="2">PS312</strain>
    </source>
</reference>
<organism evidence="1 2">
    <name type="scientific">Pristionchus pacificus</name>
    <name type="common">Parasitic nematode worm</name>
    <dbReference type="NCBI Taxonomy" id="54126"/>
    <lineage>
        <taxon>Eukaryota</taxon>
        <taxon>Metazoa</taxon>
        <taxon>Ecdysozoa</taxon>
        <taxon>Nematoda</taxon>
        <taxon>Chromadorea</taxon>
        <taxon>Rhabditida</taxon>
        <taxon>Rhabditina</taxon>
        <taxon>Diplogasteromorpha</taxon>
        <taxon>Diplogasteroidea</taxon>
        <taxon>Neodiplogasteridae</taxon>
        <taxon>Pristionchus</taxon>
    </lineage>
</organism>
<dbReference type="EnsemblMetazoa" id="PPA29089.1">
    <property type="protein sequence ID" value="PPA29089.1"/>
    <property type="gene ID" value="WBGene00118643"/>
</dbReference>
<accession>A0A8R1YN87</accession>
<keyword evidence="2" id="KW-1185">Reference proteome</keyword>
<evidence type="ECO:0000313" key="2">
    <source>
        <dbReference type="Proteomes" id="UP000005239"/>
    </source>
</evidence>
<protein>
    <submittedName>
        <fullName evidence="1">Uncharacterized protein</fullName>
    </submittedName>
</protein>
<proteinExistence type="predicted"/>
<name>A0A2A6C1N7_PRIPA</name>
<accession>A0A2A6C1N7</accession>
<dbReference type="Proteomes" id="UP000005239">
    <property type="component" value="Unassembled WGS sequence"/>
</dbReference>